<name>A0A7S1AJ95_NOCSC</name>
<feature type="region of interest" description="Disordered" evidence="1">
    <location>
        <begin position="83"/>
        <end position="112"/>
    </location>
</feature>
<organism evidence="3">
    <name type="scientific">Noctiluca scintillans</name>
    <name type="common">Sea sparkle</name>
    <name type="synonym">Red tide dinoflagellate</name>
    <dbReference type="NCBI Taxonomy" id="2966"/>
    <lineage>
        <taxon>Eukaryota</taxon>
        <taxon>Sar</taxon>
        <taxon>Alveolata</taxon>
        <taxon>Dinophyceae</taxon>
        <taxon>Noctilucales</taxon>
        <taxon>Noctilucaceae</taxon>
        <taxon>Noctiluca</taxon>
    </lineage>
</organism>
<reference evidence="3" key="1">
    <citation type="submission" date="2021-01" db="EMBL/GenBank/DDBJ databases">
        <authorList>
            <person name="Corre E."/>
            <person name="Pelletier E."/>
            <person name="Niang G."/>
            <person name="Scheremetjew M."/>
            <person name="Finn R."/>
            <person name="Kale V."/>
            <person name="Holt S."/>
            <person name="Cochrane G."/>
            <person name="Meng A."/>
            <person name="Brown T."/>
            <person name="Cohen L."/>
        </authorList>
    </citation>
    <scope>NUCLEOTIDE SEQUENCE</scope>
</reference>
<evidence type="ECO:0000313" key="3">
    <source>
        <dbReference type="EMBL" id="CAD8855744.1"/>
    </source>
</evidence>
<evidence type="ECO:0000256" key="2">
    <source>
        <dbReference type="SAM" id="SignalP"/>
    </source>
</evidence>
<feature type="signal peptide" evidence="2">
    <location>
        <begin position="1"/>
        <end position="18"/>
    </location>
</feature>
<protein>
    <submittedName>
        <fullName evidence="3">Uncharacterized protein</fullName>
    </submittedName>
</protein>
<dbReference type="AlphaFoldDB" id="A0A7S1AJ95"/>
<feature type="chain" id="PRO_5031287602" evidence="2">
    <location>
        <begin position="19"/>
        <end position="132"/>
    </location>
</feature>
<proteinExistence type="predicted"/>
<dbReference type="EMBL" id="HBFQ01042543">
    <property type="protein sequence ID" value="CAD8855744.1"/>
    <property type="molecule type" value="Transcribed_RNA"/>
</dbReference>
<feature type="compositionally biased region" description="Basic and acidic residues" evidence="1">
    <location>
        <begin position="83"/>
        <end position="98"/>
    </location>
</feature>
<gene>
    <name evidence="3" type="ORF">NSCI0253_LOCUS30096</name>
</gene>
<sequence length="132" mass="13889">MTSRFLALVFVTALGVEGGLLGRHTGKSLVGRKLGSQAEPVSHLVASANNLAVAKVEEVPPLPEQGFSGPDVLHENMKTQVDDWRQEHGKRSHDEAEPAKPTIAAPKSDGARNGPPACIAVALCVVVGLLRL</sequence>
<keyword evidence="2" id="KW-0732">Signal</keyword>
<accession>A0A7S1AJ95</accession>
<evidence type="ECO:0000256" key="1">
    <source>
        <dbReference type="SAM" id="MobiDB-lite"/>
    </source>
</evidence>